<dbReference type="Proteomes" id="UP000009084">
    <property type="component" value="Unassembled WGS sequence"/>
</dbReference>
<keyword evidence="6" id="KW-0408">Iron</keyword>
<dbReference type="OrthoDB" id="445007at2759"/>
<evidence type="ECO:0000256" key="1">
    <source>
        <dbReference type="ARBA" id="ARBA00001962"/>
    </source>
</evidence>
<evidence type="ECO:0000256" key="4">
    <source>
        <dbReference type="ARBA" id="ARBA00022964"/>
    </source>
</evidence>
<gene>
    <name evidence="7" type="ORF">CPC735_019530</name>
</gene>
<accession>C5PE35</accession>
<comment type="caution">
    <text evidence="7">The sequence shown here is derived from an EMBL/GenBank/DDBJ whole genome shotgun (WGS) entry which is preliminary data.</text>
</comment>
<evidence type="ECO:0000313" key="7">
    <source>
        <dbReference type="EMBL" id="EER25346.1"/>
    </source>
</evidence>
<keyword evidence="4" id="KW-0223">Dioxygenase</keyword>
<name>C5PE35_COCP7</name>
<dbReference type="VEuPathDB" id="FungiDB:CPC735_019530"/>
<dbReference type="GO" id="GO:0051213">
    <property type="term" value="F:dioxygenase activity"/>
    <property type="evidence" value="ECO:0007669"/>
    <property type="project" value="UniProtKB-KW"/>
</dbReference>
<evidence type="ECO:0000256" key="3">
    <source>
        <dbReference type="ARBA" id="ARBA00022723"/>
    </source>
</evidence>
<reference evidence="7 8" key="1">
    <citation type="journal article" date="2009" name="Genome Res.">
        <title>Comparative genomic analyses of the human fungal pathogens Coccidioides and their relatives.</title>
        <authorList>
            <person name="Sharpton T.J."/>
            <person name="Stajich J.E."/>
            <person name="Rounsley S.D."/>
            <person name="Gardner M.J."/>
            <person name="Wortman J.R."/>
            <person name="Jordar V.S."/>
            <person name="Maiti R."/>
            <person name="Kodira C.D."/>
            <person name="Neafsey D.E."/>
            <person name="Zeng Q."/>
            <person name="Hung C.-Y."/>
            <person name="McMahan C."/>
            <person name="Muszewska A."/>
            <person name="Grynberg M."/>
            <person name="Mandel M.A."/>
            <person name="Kellner E.M."/>
            <person name="Barker B.M."/>
            <person name="Galgiani J.N."/>
            <person name="Orbach M.J."/>
            <person name="Kirkland T.N."/>
            <person name="Cole G.T."/>
            <person name="Henn M.R."/>
            <person name="Birren B.W."/>
            <person name="Taylor J.W."/>
        </authorList>
    </citation>
    <scope>NUCLEOTIDE SEQUENCE [LARGE SCALE GENOMIC DNA]</scope>
    <source>
        <strain evidence="8">C735</strain>
    </source>
</reference>
<dbReference type="HOGENOM" id="CLU_047725_1_0_1"/>
<dbReference type="GO" id="GO:0046872">
    <property type="term" value="F:metal ion binding"/>
    <property type="evidence" value="ECO:0007669"/>
    <property type="project" value="UniProtKB-KW"/>
</dbReference>
<evidence type="ECO:0000256" key="2">
    <source>
        <dbReference type="ARBA" id="ARBA00005830"/>
    </source>
</evidence>
<comment type="cofactor">
    <cofactor evidence="1">
        <name>Fe cation</name>
        <dbReference type="ChEBI" id="CHEBI:24875"/>
    </cofactor>
</comment>
<dbReference type="Pfam" id="PF05721">
    <property type="entry name" value="PhyH"/>
    <property type="match status" value="1"/>
</dbReference>
<protein>
    <submittedName>
        <fullName evidence="7">Fum3p, putative</fullName>
    </submittedName>
</protein>
<proteinExistence type="inferred from homology"/>
<sequence length="335" mass="37619">MWRVPTDIPQVAVPNGLKLAEVTMDTPLDEVFKHWKESGAVILKNILTPAEASQITTELESRLDSIQRGSLVPHPDLSAFHGPKTKRAGDLINHSATFREQILENDFIHAICKRCFSEGGHNGDYWLSTASTLNAPGPQPPQVLHRDLTSYPPYSQLGPEGTEAKISFLFAFSDFREDNGATRIIPGSNKWPFHQRGNMKQMIPAEMKKGDCLLIGGKVIHGMGENKTETERKCIQLTVVPSFLTPSEAQPFIIKLETVKKLSKRAQRFVGFRSQYPRGSPGLWTKDYIDLALHLGLDDFQGTMKDLQHVIDQPKQWDTIDYDNLETEKSADISR</sequence>
<dbReference type="SUPFAM" id="SSF51197">
    <property type="entry name" value="Clavaminate synthase-like"/>
    <property type="match status" value="1"/>
</dbReference>
<evidence type="ECO:0000256" key="6">
    <source>
        <dbReference type="ARBA" id="ARBA00023004"/>
    </source>
</evidence>
<evidence type="ECO:0000313" key="8">
    <source>
        <dbReference type="Proteomes" id="UP000009084"/>
    </source>
</evidence>
<dbReference type="InterPro" id="IPR008775">
    <property type="entry name" value="Phytyl_CoA_dOase-like"/>
</dbReference>
<dbReference type="EMBL" id="ACFW01000043">
    <property type="protein sequence ID" value="EER25346.1"/>
    <property type="molecule type" value="Genomic_DNA"/>
</dbReference>
<evidence type="ECO:0000256" key="5">
    <source>
        <dbReference type="ARBA" id="ARBA00023002"/>
    </source>
</evidence>
<dbReference type="PANTHER" id="PTHR20883">
    <property type="entry name" value="PHYTANOYL-COA DIOXYGENASE DOMAIN CONTAINING 1"/>
    <property type="match status" value="1"/>
</dbReference>
<dbReference type="Gene3D" id="2.60.120.620">
    <property type="entry name" value="q2cbj1_9rhob like domain"/>
    <property type="match status" value="1"/>
</dbReference>
<keyword evidence="5" id="KW-0560">Oxidoreductase</keyword>
<dbReference type="AlphaFoldDB" id="C5PE35"/>
<keyword evidence="3" id="KW-0479">Metal-binding</keyword>
<dbReference type="PANTHER" id="PTHR20883:SF19">
    <property type="entry name" value="MULTIFUNCTIONAL DIOXYGENASE AUSE"/>
    <property type="match status" value="1"/>
</dbReference>
<organism evidence="7 8">
    <name type="scientific">Coccidioides posadasii (strain C735)</name>
    <name type="common">Valley fever fungus</name>
    <dbReference type="NCBI Taxonomy" id="222929"/>
    <lineage>
        <taxon>Eukaryota</taxon>
        <taxon>Fungi</taxon>
        <taxon>Dikarya</taxon>
        <taxon>Ascomycota</taxon>
        <taxon>Pezizomycotina</taxon>
        <taxon>Eurotiomycetes</taxon>
        <taxon>Eurotiomycetidae</taxon>
        <taxon>Onygenales</taxon>
        <taxon>Onygenaceae</taxon>
        <taxon>Coccidioides</taxon>
    </lineage>
</organism>
<comment type="similarity">
    <text evidence="2">Belongs to the PhyH family.</text>
</comment>